<accession>A0A2S7X1I6</accession>
<sequence length="156" mass="18278">MNRFLIFSFTLFALIATGLVYAFLNGSSCRYSISLYVGEDDRYVFITCYRGKVVALQTRQNEQGEILSKWKVEARHFRLSSQSIYFVYSRTPLVYGSQVDANDRFNEISSGFKLLFYNMQRRGDNDVYIFQEFPRYYVHKGTIDGVLDAWDDTNQL</sequence>
<dbReference type="EMBL" id="MSCP01000005">
    <property type="protein sequence ID" value="PQJ83521.1"/>
    <property type="molecule type" value="Genomic_DNA"/>
</dbReference>
<comment type="caution">
    <text evidence="1">The sequence shown here is derived from an EMBL/GenBank/DDBJ whole genome shotgun (WGS) entry which is preliminary data.</text>
</comment>
<dbReference type="RefSeq" id="WP_105064445.1">
    <property type="nucleotide sequence ID" value="NZ_BSOU01000031.1"/>
</dbReference>
<dbReference type="Proteomes" id="UP000239273">
    <property type="component" value="Unassembled WGS sequence"/>
</dbReference>
<reference evidence="1 2" key="1">
    <citation type="submission" date="2016-12" db="EMBL/GenBank/DDBJ databases">
        <title>Diversity of luminous bacteria.</title>
        <authorList>
            <person name="Yoshizawa S."/>
            <person name="Kogure K."/>
        </authorList>
    </citation>
    <scope>NUCLEOTIDE SEQUENCE [LARGE SCALE GENOMIC DNA]</scope>
    <source>
        <strain evidence="1 2">NBRC 105001</strain>
    </source>
</reference>
<protein>
    <submittedName>
        <fullName evidence="1">Uncharacterized protein</fullName>
    </submittedName>
</protein>
<gene>
    <name evidence="1" type="ORF">BTO23_20470</name>
</gene>
<dbReference type="AlphaFoldDB" id="A0A2S7X1I6"/>
<dbReference type="OrthoDB" id="5876046at2"/>
<evidence type="ECO:0000313" key="1">
    <source>
        <dbReference type="EMBL" id="PQJ83521.1"/>
    </source>
</evidence>
<proteinExistence type="predicted"/>
<evidence type="ECO:0000313" key="2">
    <source>
        <dbReference type="Proteomes" id="UP000239273"/>
    </source>
</evidence>
<organism evidence="1 2">
    <name type="scientific">Aliivibrio sifiae</name>
    <dbReference type="NCBI Taxonomy" id="566293"/>
    <lineage>
        <taxon>Bacteria</taxon>
        <taxon>Pseudomonadati</taxon>
        <taxon>Pseudomonadota</taxon>
        <taxon>Gammaproteobacteria</taxon>
        <taxon>Vibrionales</taxon>
        <taxon>Vibrionaceae</taxon>
        <taxon>Aliivibrio</taxon>
    </lineage>
</organism>
<name>A0A2S7X1I6_9GAMM</name>